<evidence type="ECO:0008006" key="2">
    <source>
        <dbReference type="Google" id="ProtNLM"/>
    </source>
</evidence>
<proteinExistence type="predicted"/>
<protein>
    <recommendedName>
        <fullName evidence="2">Phage portal protein</fullName>
    </recommendedName>
</protein>
<gene>
    <name evidence="1" type="ORF">LCGC14_0502720</name>
</gene>
<organism evidence="1">
    <name type="scientific">marine sediment metagenome</name>
    <dbReference type="NCBI Taxonomy" id="412755"/>
    <lineage>
        <taxon>unclassified sequences</taxon>
        <taxon>metagenomes</taxon>
        <taxon>ecological metagenomes</taxon>
    </lineage>
</organism>
<dbReference type="EMBL" id="LAZR01000593">
    <property type="protein sequence ID" value="KKN63324.1"/>
    <property type="molecule type" value="Genomic_DNA"/>
</dbReference>
<comment type="caution">
    <text evidence="1">The sequence shown here is derived from an EMBL/GenBank/DDBJ whole genome shotgun (WGS) entry which is preliminary data.</text>
</comment>
<reference evidence="1" key="1">
    <citation type="journal article" date="2015" name="Nature">
        <title>Complex archaea that bridge the gap between prokaryotes and eukaryotes.</title>
        <authorList>
            <person name="Spang A."/>
            <person name="Saw J.H."/>
            <person name="Jorgensen S.L."/>
            <person name="Zaremba-Niedzwiedzka K."/>
            <person name="Martijn J."/>
            <person name="Lind A.E."/>
            <person name="van Eijk R."/>
            <person name="Schleper C."/>
            <person name="Guy L."/>
            <person name="Ettema T.J."/>
        </authorList>
    </citation>
    <scope>NUCLEOTIDE SEQUENCE</scope>
</reference>
<evidence type="ECO:0000313" key="1">
    <source>
        <dbReference type="EMBL" id="KKN63324.1"/>
    </source>
</evidence>
<dbReference type="AlphaFoldDB" id="A0A0F9S8H3"/>
<name>A0A0F9S8H3_9ZZZZ</name>
<accession>A0A0F9S8H3</accession>
<sequence>MSLRTALSNWVFSWFKSRDDVSNPTKRQRRSPVDVDFTDSMQCNAELTKGLYHNSYPGLKLSGAMAYTPIATPIWFMGIPVASTAEDNEDINDKLKEITKDKVQDFSEIHLQSHRDGTCWIYPYYSNKDGKVIWEFIQDETITDIIRDINTGEIIKLITDEEITISTDYDTVVTVRRQRIFTKIKVETKWLKGSGSIPGQLKDSAKRNVAGTIPIHFSNNKDGNEIRGHSDYERILSDLKNYHDIDYKWSLFLSKFGPKMVVELEDVKKWLENNGYNDLNDINIATDDIFLNYYDREKITYIFPEGAFVAYDQALKKIFRKLVEGSGICEILWGNKVSGNLGSYEDQMDQVVKLVNEKRRQKTKSYNKLFLITLQLEMLASIKTIPEIEIKIEWDFLAAISEETKSVIFKNFAEGVATLIDAAGITIEQLFNLWDKLYPGSTEDDFEMFRKGLVAMAEHKQYKDASLEIAADFRGDQRIDENEETVLNKSTDAAKELQKILYNKQK</sequence>